<dbReference type="Pfam" id="PF01627">
    <property type="entry name" value="Hpt"/>
    <property type="match status" value="1"/>
</dbReference>
<feature type="domain" description="Histidine kinase" evidence="8">
    <location>
        <begin position="299"/>
        <end position="520"/>
    </location>
</feature>
<proteinExistence type="predicted"/>
<evidence type="ECO:0000256" key="7">
    <source>
        <dbReference type="SAM" id="Coils"/>
    </source>
</evidence>
<dbReference type="EC" id="2.7.13.3" evidence="2"/>
<feature type="modified residue" description="4-aspartylphosphate" evidence="6">
    <location>
        <position position="742"/>
    </location>
</feature>
<dbReference type="PROSITE" id="PS50110">
    <property type="entry name" value="RESPONSE_REGULATORY"/>
    <property type="match status" value="3"/>
</dbReference>
<evidence type="ECO:0000313" key="13">
    <source>
        <dbReference type="EMBL" id="MBV6341888.1"/>
    </source>
</evidence>
<feature type="domain" description="PAC" evidence="11">
    <location>
        <begin position="229"/>
        <end position="281"/>
    </location>
</feature>
<dbReference type="PROSITE" id="PS50894">
    <property type="entry name" value="HPT"/>
    <property type="match status" value="1"/>
</dbReference>
<evidence type="ECO:0000256" key="2">
    <source>
        <dbReference type="ARBA" id="ARBA00012438"/>
    </source>
</evidence>
<evidence type="ECO:0000256" key="5">
    <source>
        <dbReference type="PROSITE-ProRule" id="PRU00110"/>
    </source>
</evidence>
<evidence type="ECO:0000313" key="14">
    <source>
        <dbReference type="Proteomes" id="UP001196980"/>
    </source>
</evidence>
<gene>
    <name evidence="13" type="ORF">HWQ67_09850</name>
</gene>
<dbReference type="InterPro" id="IPR000700">
    <property type="entry name" value="PAS-assoc_C"/>
</dbReference>
<dbReference type="InterPro" id="IPR013656">
    <property type="entry name" value="PAS_4"/>
</dbReference>
<feature type="domain" description="PAS" evidence="10">
    <location>
        <begin position="29"/>
        <end position="107"/>
    </location>
</feature>
<dbReference type="CDD" id="cd16922">
    <property type="entry name" value="HATPase_EvgS-ArcB-TorS-like"/>
    <property type="match status" value="1"/>
</dbReference>
<evidence type="ECO:0000259" key="9">
    <source>
        <dbReference type="PROSITE" id="PS50110"/>
    </source>
</evidence>
<feature type="modified residue" description="4-aspartylphosphate" evidence="6">
    <location>
        <position position="1088"/>
    </location>
</feature>
<accession>A0ABS6S0H1</accession>
<dbReference type="CDD" id="cd00088">
    <property type="entry name" value="HPT"/>
    <property type="match status" value="1"/>
</dbReference>
<dbReference type="PROSITE" id="PS50113">
    <property type="entry name" value="PAC"/>
    <property type="match status" value="2"/>
</dbReference>
<feature type="domain" description="Histidine kinase" evidence="8">
    <location>
        <begin position="1312"/>
        <end position="1527"/>
    </location>
</feature>
<evidence type="ECO:0000256" key="6">
    <source>
        <dbReference type="PROSITE-ProRule" id="PRU00169"/>
    </source>
</evidence>
<organism evidence="13 14">
    <name type="scientific">Candidatus Magnetobacterium casense</name>
    <dbReference type="NCBI Taxonomy" id="1455061"/>
    <lineage>
        <taxon>Bacteria</taxon>
        <taxon>Pseudomonadati</taxon>
        <taxon>Nitrospirota</taxon>
        <taxon>Thermodesulfovibrionia</taxon>
        <taxon>Thermodesulfovibrionales</taxon>
        <taxon>Candidatus Magnetobacteriaceae</taxon>
        <taxon>Candidatus Magnetobacterium</taxon>
    </lineage>
</organism>
<dbReference type="SMART" id="SM00091">
    <property type="entry name" value="PAS"/>
    <property type="match status" value="3"/>
</dbReference>
<dbReference type="CDD" id="cd00082">
    <property type="entry name" value="HisKA"/>
    <property type="match status" value="1"/>
</dbReference>
<comment type="caution">
    <text evidence="13">The sequence shown here is derived from an EMBL/GenBank/DDBJ whole genome shotgun (WGS) entry which is preliminary data.</text>
</comment>
<keyword evidence="4" id="KW-0902">Two-component regulatory system</keyword>
<feature type="domain" description="PAS" evidence="10">
    <location>
        <begin position="154"/>
        <end position="225"/>
    </location>
</feature>
<dbReference type="SMART" id="SM00448">
    <property type="entry name" value="REC"/>
    <property type="match status" value="3"/>
</dbReference>
<dbReference type="InterPro" id="IPR003661">
    <property type="entry name" value="HisK_dim/P_dom"/>
</dbReference>
<dbReference type="EMBL" id="JABXWD010000163">
    <property type="protein sequence ID" value="MBV6341888.1"/>
    <property type="molecule type" value="Genomic_DNA"/>
</dbReference>
<feature type="modified residue" description="Phosphohistidine" evidence="5">
    <location>
        <position position="894"/>
    </location>
</feature>
<dbReference type="PANTHER" id="PTHR45339:SF1">
    <property type="entry name" value="HYBRID SIGNAL TRANSDUCTION HISTIDINE KINASE J"/>
    <property type="match status" value="1"/>
</dbReference>
<dbReference type="InterPro" id="IPR008207">
    <property type="entry name" value="Sig_transdc_His_kin_Hpt_dom"/>
</dbReference>
<dbReference type="InterPro" id="IPR001610">
    <property type="entry name" value="PAC"/>
</dbReference>
<evidence type="ECO:0000259" key="12">
    <source>
        <dbReference type="PROSITE" id="PS50894"/>
    </source>
</evidence>
<feature type="domain" description="Response regulatory" evidence="9">
    <location>
        <begin position="691"/>
        <end position="809"/>
    </location>
</feature>
<name>A0ABS6S0H1_9BACT</name>
<dbReference type="InterPro" id="IPR005467">
    <property type="entry name" value="His_kinase_dom"/>
</dbReference>
<keyword evidence="14" id="KW-1185">Reference proteome</keyword>
<dbReference type="RefSeq" id="WP_218252518.1">
    <property type="nucleotide sequence ID" value="NZ_JABXWD010000163.1"/>
</dbReference>
<evidence type="ECO:0000259" key="10">
    <source>
        <dbReference type="PROSITE" id="PS50112"/>
    </source>
</evidence>
<keyword evidence="7" id="KW-0175">Coiled coil</keyword>
<evidence type="ECO:0000256" key="4">
    <source>
        <dbReference type="ARBA" id="ARBA00023012"/>
    </source>
</evidence>
<feature type="coiled-coil region" evidence="7">
    <location>
        <begin position="1157"/>
        <end position="1191"/>
    </location>
</feature>
<comment type="catalytic activity">
    <reaction evidence="1">
        <text>ATP + protein L-histidine = ADP + protein N-phospho-L-histidine.</text>
        <dbReference type="EC" id="2.7.13.3"/>
    </reaction>
</comment>
<evidence type="ECO:0000256" key="1">
    <source>
        <dbReference type="ARBA" id="ARBA00000085"/>
    </source>
</evidence>
<feature type="domain" description="Response regulatory" evidence="9">
    <location>
        <begin position="538"/>
        <end position="663"/>
    </location>
</feature>
<reference evidence="13 14" key="1">
    <citation type="journal article" date="2020" name="J Geophys Res Biogeosci">
        <title>Magnetotaxis as an Adaptation to Enable Bacterial Shuttling of Microbial Sulfur and Sulfur Cycling Across Aquatic Oxic#Anoxic Interfaces.</title>
        <authorList>
            <person name="Li J."/>
            <person name="Liu P."/>
            <person name="Wang J."/>
            <person name="Roberts A.P."/>
            <person name="Pan Y."/>
        </authorList>
    </citation>
    <scope>NUCLEOTIDE SEQUENCE [LARGE SCALE GENOMIC DNA]</scope>
    <source>
        <strain evidence="13 14">MYR-1_YQ</strain>
    </source>
</reference>
<dbReference type="Pfam" id="PF08448">
    <property type="entry name" value="PAS_4"/>
    <property type="match status" value="2"/>
</dbReference>
<feature type="domain" description="HPt" evidence="12">
    <location>
        <begin position="855"/>
        <end position="955"/>
    </location>
</feature>
<keyword evidence="3 6" id="KW-0597">Phosphoprotein</keyword>
<dbReference type="NCBIfam" id="TIGR00229">
    <property type="entry name" value="sensory_box"/>
    <property type="match status" value="3"/>
</dbReference>
<dbReference type="InterPro" id="IPR003594">
    <property type="entry name" value="HATPase_dom"/>
</dbReference>
<feature type="domain" description="PAC" evidence="11">
    <location>
        <begin position="89"/>
        <end position="153"/>
    </location>
</feature>
<dbReference type="SMART" id="SM00387">
    <property type="entry name" value="HATPase_c"/>
    <property type="match status" value="2"/>
</dbReference>
<evidence type="ECO:0000259" key="11">
    <source>
        <dbReference type="PROSITE" id="PS50113"/>
    </source>
</evidence>
<sequence>METQLQELNEALQRAIREREHFEKCFIQSEEKYRLLLNNIPQKVFYKNRDFVYVAVNQAFASDFNLKPADVIGRTAFDFFPKHLAERFLDNDARIMQSGIAESFDESYVKNGMESVIHTVLSPVRDDNGVVIGMLGILWDITDRKKLEDALRSEKETAQRYLDMAGVIIVVVNSDHRLSLINRKGCDILGYHENELIGKDWFDLCIPGHKRESDRSSFNDSLAGRVTLDFHENYVLAKDGSERLIYWHVTPLYDKNGKITALMGAGEDITQRRMIETRLMTAMREADSANRAKSEFLANMSHEIRTPINGIVGLGRLMLQTELSAKQRDYVNKIQSSSNSLLLLINDLLDLSKIEAGRLELDIVDFDLNSVLDNIVNMLAIKAEEKGVEIMLSIDKDVPFLLTGDPLRITQVITNLLNNAIKFTEHGEIILAIKVIDTDDKEVTLGFSVKDTGIGIKPDVMPNLFKPFSQADSSTTRRYGGTGLGLSICRKLIELMNGEISAKSEYGKGSEFTFTIKTAYRQPPGTTYLMPHDLVGMKVMVVDDNESAREILKDILEGFTMYVTTVDCGMAAIEQLRRSCEMSTGQQQYRLLLIDHKMPGLNGIETTRHILSDPKITNPPIIIMVTAHGNDDVRQMSRELGIRTFLTKPLKKSMLFNTILEAFGKDTRHQVRRHDNGKSDTKRLSTIKGARLLLVEDHYVNQQVAFELLTDAGFVVDIANNGLEAVSAVEMAREKYGAVLMDIQMPQMDGLEATRKIREKLSGDELPIIAMTAHVMKEEQEKCYAAGMNDHISKPIDIKDLCDTLLKWIPPTAIFNDISGLPEEGPAPLQHEEYLPVDDLPGIDVVSGLKRLGGKRKLLQKVIIDFKNANAGIVDDIEAALRGRDYNSASDLVHGLKGMASNISATALVNVVRELEDLLKKEDSGEIPGCMKRMTRELHTVFESARTLEALVREREPVKADVSGEVNELGAIILHLQQLLQHNSMQVRKYFAENRSSLVSVSSEKEVDELGSHINKLDFKGAMLIVKTLAESLNVAEKEKILIVDDALSNIEITNDALQDAYTTYFATNARDAFEIALSVKPDLILLDIIMPEVSGYELCRRFKGDPSLVDVPVIFLTSMDQRDDEAIGLNLGAVDYISKPVNPDVVRLRVKNHLTLKRQMQKERQLVQQLTKANTELKELQGQLLRSQKDYYSNIINSMQDTLIVVTQEAVIEAVNMATCTLMGYDEQELIGKKFDIICHLDLNQRTDEVIYHTKNGTKVAMLVSLSSCTSVIDNSTVIIIVGRDITEQKNKDRLFLMKMRQAQMGEMLSLIAHQWRQPLATINAIIATLKVKMALSRVSEDDISEGFDKIENHVAFLSETINDFRNFYKTNKRLEPVLLHDVIEKSLNIIAIPLRDNHVQINYDRKVSSVFQTYPNELMQVFLNIFSNSLEAVKERNVANPHITIIETQDDDYIYVRVTDNGGGFSDYVLGDVFRQYFSTKGEAKGTGLGLYICKVIIDDNLKGHIEVSNVDDGACISIKLPKQLNRENESA</sequence>
<feature type="domain" description="Response regulatory" evidence="9">
    <location>
        <begin position="1040"/>
        <end position="1155"/>
    </location>
</feature>
<dbReference type="PROSITE" id="PS50112">
    <property type="entry name" value="PAS"/>
    <property type="match status" value="3"/>
</dbReference>
<dbReference type="CDD" id="cd17546">
    <property type="entry name" value="REC_hyHK_CKI1_RcsC-like"/>
    <property type="match status" value="2"/>
</dbReference>
<dbReference type="InterPro" id="IPR000014">
    <property type="entry name" value="PAS"/>
</dbReference>
<feature type="domain" description="PAS" evidence="10">
    <location>
        <begin position="1189"/>
        <end position="1239"/>
    </location>
</feature>
<dbReference type="Proteomes" id="UP001196980">
    <property type="component" value="Unassembled WGS sequence"/>
</dbReference>
<dbReference type="PANTHER" id="PTHR45339">
    <property type="entry name" value="HYBRID SIGNAL TRANSDUCTION HISTIDINE KINASE J"/>
    <property type="match status" value="1"/>
</dbReference>
<dbReference type="SMART" id="SM00086">
    <property type="entry name" value="PAC"/>
    <property type="match status" value="3"/>
</dbReference>
<evidence type="ECO:0000256" key="3">
    <source>
        <dbReference type="ARBA" id="ARBA00022553"/>
    </source>
</evidence>
<dbReference type="Pfam" id="PF00512">
    <property type="entry name" value="HisKA"/>
    <property type="match status" value="1"/>
</dbReference>
<dbReference type="InterPro" id="IPR001789">
    <property type="entry name" value="Sig_transdc_resp-reg_receiver"/>
</dbReference>
<protein>
    <recommendedName>
        <fullName evidence="2">histidine kinase</fullName>
        <ecNumber evidence="2">2.7.13.3</ecNumber>
    </recommendedName>
</protein>
<dbReference type="PROSITE" id="PS50109">
    <property type="entry name" value="HIS_KIN"/>
    <property type="match status" value="2"/>
</dbReference>
<dbReference type="Pfam" id="PF02518">
    <property type="entry name" value="HATPase_c"/>
    <property type="match status" value="2"/>
</dbReference>
<evidence type="ECO:0000259" key="8">
    <source>
        <dbReference type="PROSITE" id="PS50109"/>
    </source>
</evidence>
<dbReference type="CDD" id="cd00130">
    <property type="entry name" value="PAS"/>
    <property type="match status" value="3"/>
</dbReference>
<feature type="modified residue" description="4-aspartylphosphate" evidence="6">
    <location>
        <position position="595"/>
    </location>
</feature>
<dbReference type="Pfam" id="PF13426">
    <property type="entry name" value="PAS_9"/>
    <property type="match status" value="1"/>
</dbReference>
<dbReference type="SMART" id="SM00388">
    <property type="entry name" value="HisKA"/>
    <property type="match status" value="2"/>
</dbReference>
<dbReference type="Pfam" id="PF00072">
    <property type="entry name" value="Response_reg"/>
    <property type="match status" value="3"/>
</dbReference>